<protein>
    <recommendedName>
        <fullName evidence="4">5-formyltetrahydrofolate cyclo-ligase</fullName>
        <ecNumber evidence="4">6.3.3.2</ecNumber>
    </recommendedName>
</protein>
<dbReference type="EC" id="6.3.3.2" evidence="4"/>
<comment type="catalytic activity">
    <reaction evidence="4">
        <text>(6S)-5-formyl-5,6,7,8-tetrahydrofolate + ATP = (6R)-5,10-methenyltetrahydrofolate + ADP + phosphate</text>
        <dbReference type="Rhea" id="RHEA:10488"/>
        <dbReference type="ChEBI" id="CHEBI:30616"/>
        <dbReference type="ChEBI" id="CHEBI:43474"/>
        <dbReference type="ChEBI" id="CHEBI:57455"/>
        <dbReference type="ChEBI" id="CHEBI:57457"/>
        <dbReference type="ChEBI" id="CHEBI:456216"/>
        <dbReference type="EC" id="6.3.3.2"/>
    </reaction>
</comment>
<reference evidence="5 6" key="1">
    <citation type="submission" date="2017-06" db="EMBL/GenBank/DDBJ databases">
        <title>Sequencing and comparative analysis of myxobacterial genomes.</title>
        <authorList>
            <person name="Rupp O."/>
            <person name="Goesmann A."/>
            <person name="Sogaard-Andersen L."/>
        </authorList>
    </citation>
    <scope>NUCLEOTIDE SEQUENCE [LARGE SCALE GENOMIC DNA]</scope>
    <source>
        <strain evidence="5 6">DSM 52655</strain>
    </source>
</reference>
<gene>
    <name evidence="5" type="ORF">CYFUS_006473</name>
</gene>
<keyword evidence="3 4" id="KW-0067">ATP-binding</keyword>
<dbReference type="GO" id="GO:0005524">
    <property type="term" value="F:ATP binding"/>
    <property type="evidence" value="ECO:0007669"/>
    <property type="project" value="UniProtKB-KW"/>
</dbReference>
<dbReference type="PANTHER" id="PTHR23407:SF1">
    <property type="entry name" value="5-FORMYLTETRAHYDROFOLATE CYCLO-LIGASE"/>
    <property type="match status" value="1"/>
</dbReference>
<dbReference type="Gene3D" id="3.40.50.10420">
    <property type="entry name" value="NagB/RpiA/CoA transferase-like"/>
    <property type="match status" value="1"/>
</dbReference>
<evidence type="ECO:0000256" key="4">
    <source>
        <dbReference type="RuleBase" id="RU361279"/>
    </source>
</evidence>
<evidence type="ECO:0000256" key="2">
    <source>
        <dbReference type="ARBA" id="ARBA00022741"/>
    </source>
</evidence>
<keyword evidence="4" id="KW-0479">Metal-binding</keyword>
<dbReference type="InterPro" id="IPR002698">
    <property type="entry name" value="FTHF_cligase"/>
</dbReference>
<sequence>MDARHTAISRGAFSFSWRGVGQVSETVAQEGVGRKVTLREELTARRKAMTPDIIDERGLKVQSRFLATPYYNKARTVALYAPIRGEVPTRDILIAALQDEKIVCYPLSHVHGRILAFRAIKSEAELEPGRLGVREPTNSSELIAVDQIDLFVVPGLGFTRDGKRLGRGGGYYDATLKAASARSRRVGLAFGDQIVDTLPTTNDDVDMDLVVTESQTMRGLYRDWDFLDT</sequence>
<comment type="cofactor">
    <cofactor evidence="4">
        <name>Mg(2+)</name>
        <dbReference type="ChEBI" id="CHEBI:18420"/>
    </cofactor>
</comment>
<dbReference type="GO" id="GO:0035999">
    <property type="term" value="P:tetrahydrofolate interconversion"/>
    <property type="evidence" value="ECO:0007669"/>
    <property type="project" value="TreeGrafter"/>
</dbReference>
<evidence type="ECO:0000313" key="6">
    <source>
        <dbReference type="Proteomes" id="UP000217257"/>
    </source>
</evidence>
<keyword evidence="2 4" id="KW-0547">Nucleotide-binding</keyword>
<dbReference type="SUPFAM" id="SSF100950">
    <property type="entry name" value="NagB/RpiA/CoA transferase-like"/>
    <property type="match status" value="1"/>
</dbReference>
<dbReference type="GO" id="GO:0009396">
    <property type="term" value="P:folic acid-containing compound biosynthetic process"/>
    <property type="evidence" value="ECO:0007669"/>
    <property type="project" value="TreeGrafter"/>
</dbReference>
<evidence type="ECO:0000256" key="3">
    <source>
        <dbReference type="ARBA" id="ARBA00022840"/>
    </source>
</evidence>
<dbReference type="PANTHER" id="PTHR23407">
    <property type="entry name" value="ATPASE INHIBITOR/5-FORMYLTETRAHYDROFOLATE CYCLO-LIGASE"/>
    <property type="match status" value="1"/>
</dbReference>
<name>A0A250JC83_9BACT</name>
<dbReference type="AlphaFoldDB" id="A0A250JC83"/>
<dbReference type="InterPro" id="IPR037171">
    <property type="entry name" value="NagB/RpiA_transferase-like"/>
</dbReference>
<dbReference type="InterPro" id="IPR024185">
    <property type="entry name" value="FTHF_cligase-like_sf"/>
</dbReference>
<evidence type="ECO:0000313" key="5">
    <source>
        <dbReference type="EMBL" id="ATB41011.1"/>
    </source>
</evidence>
<evidence type="ECO:0000256" key="1">
    <source>
        <dbReference type="ARBA" id="ARBA00010638"/>
    </source>
</evidence>
<organism evidence="5 6">
    <name type="scientific">Cystobacter fuscus</name>
    <dbReference type="NCBI Taxonomy" id="43"/>
    <lineage>
        <taxon>Bacteria</taxon>
        <taxon>Pseudomonadati</taxon>
        <taxon>Myxococcota</taxon>
        <taxon>Myxococcia</taxon>
        <taxon>Myxococcales</taxon>
        <taxon>Cystobacterineae</taxon>
        <taxon>Archangiaceae</taxon>
        <taxon>Cystobacter</taxon>
    </lineage>
</organism>
<dbReference type="Pfam" id="PF01812">
    <property type="entry name" value="5-FTHF_cyc-lig"/>
    <property type="match status" value="1"/>
</dbReference>
<dbReference type="GO" id="GO:0030272">
    <property type="term" value="F:5-formyltetrahydrofolate cyclo-ligase activity"/>
    <property type="evidence" value="ECO:0007669"/>
    <property type="project" value="UniProtKB-EC"/>
</dbReference>
<comment type="similarity">
    <text evidence="1 4">Belongs to the 5-formyltetrahydrofolate cyclo-ligase family.</text>
</comment>
<keyword evidence="5" id="KW-0436">Ligase</keyword>
<keyword evidence="4" id="KW-0460">Magnesium</keyword>
<dbReference type="NCBIfam" id="TIGR02727">
    <property type="entry name" value="MTHFS_bact"/>
    <property type="match status" value="1"/>
</dbReference>
<accession>A0A250JC83</accession>
<dbReference type="GO" id="GO:0046872">
    <property type="term" value="F:metal ion binding"/>
    <property type="evidence" value="ECO:0007669"/>
    <property type="project" value="UniProtKB-KW"/>
</dbReference>
<proteinExistence type="inferred from homology"/>
<dbReference type="EMBL" id="CP022098">
    <property type="protein sequence ID" value="ATB41011.1"/>
    <property type="molecule type" value="Genomic_DNA"/>
</dbReference>
<dbReference type="Proteomes" id="UP000217257">
    <property type="component" value="Chromosome"/>
</dbReference>
<dbReference type="KEGG" id="cfus:CYFUS_006473"/>